<feature type="region of interest" description="Disordered" evidence="1">
    <location>
        <begin position="141"/>
        <end position="161"/>
    </location>
</feature>
<dbReference type="EMBL" id="CAIJEO010000004">
    <property type="protein sequence ID" value="CAD0090328.1"/>
    <property type="molecule type" value="Genomic_DNA"/>
</dbReference>
<feature type="compositionally biased region" description="Polar residues" evidence="1">
    <location>
        <begin position="150"/>
        <end position="161"/>
    </location>
</feature>
<dbReference type="Proteomes" id="UP000714618">
    <property type="component" value="Unassembled WGS sequence"/>
</dbReference>
<sequence length="161" mass="17378">MKISTILFSLLSGIAMVAAAPIDPPTHVVKVITLVRAVHPTMTTTTTSSALVRRSFPYQPTHSSELDCPYVCNGACLFEGGCTPEALSKYEDEVAAAYSASWQSRVLEHYSQTHVEPKPTADVDGMSISWKSSQATPTLTVDTDGMPISWRSNQPTSTDQA</sequence>
<gene>
    <name evidence="3" type="ORF">AWRI4233_LOCUS2644</name>
</gene>
<name>A0A9N8JQ57_9PEZI</name>
<feature type="chain" id="PRO_5040299273" evidence="2">
    <location>
        <begin position="20"/>
        <end position="161"/>
    </location>
</feature>
<evidence type="ECO:0000256" key="1">
    <source>
        <dbReference type="SAM" id="MobiDB-lite"/>
    </source>
</evidence>
<reference evidence="3" key="1">
    <citation type="submission" date="2020-06" db="EMBL/GenBank/DDBJ databases">
        <authorList>
            <person name="Onetto C."/>
        </authorList>
    </citation>
    <scope>NUCLEOTIDE SEQUENCE</scope>
</reference>
<organism evidence="3 4">
    <name type="scientific">Aureobasidium mustum</name>
    <dbReference type="NCBI Taxonomy" id="2773714"/>
    <lineage>
        <taxon>Eukaryota</taxon>
        <taxon>Fungi</taxon>
        <taxon>Dikarya</taxon>
        <taxon>Ascomycota</taxon>
        <taxon>Pezizomycotina</taxon>
        <taxon>Dothideomycetes</taxon>
        <taxon>Dothideomycetidae</taxon>
        <taxon>Dothideales</taxon>
        <taxon>Saccotheciaceae</taxon>
        <taxon>Aureobasidium</taxon>
    </lineage>
</organism>
<protein>
    <submittedName>
        <fullName evidence="3">Uncharacterized protein</fullName>
    </submittedName>
</protein>
<keyword evidence="2" id="KW-0732">Signal</keyword>
<comment type="caution">
    <text evidence="3">The sequence shown here is derived from an EMBL/GenBank/DDBJ whole genome shotgun (WGS) entry which is preliminary data.</text>
</comment>
<proteinExistence type="predicted"/>
<evidence type="ECO:0000313" key="3">
    <source>
        <dbReference type="EMBL" id="CAD0090328.1"/>
    </source>
</evidence>
<dbReference type="OrthoDB" id="3850438at2759"/>
<feature type="signal peptide" evidence="2">
    <location>
        <begin position="1"/>
        <end position="19"/>
    </location>
</feature>
<dbReference type="AlphaFoldDB" id="A0A9N8JQ57"/>
<accession>A0A9N8JQ57</accession>
<evidence type="ECO:0000256" key="2">
    <source>
        <dbReference type="SAM" id="SignalP"/>
    </source>
</evidence>
<keyword evidence="4" id="KW-1185">Reference proteome</keyword>
<evidence type="ECO:0000313" key="4">
    <source>
        <dbReference type="Proteomes" id="UP000714618"/>
    </source>
</evidence>